<name>A0A9D1JK74_9FIRM</name>
<keyword evidence="1" id="KW-0472">Membrane</keyword>
<sequence length="225" mass="25471">MAEGTKAKARKACGIYKLFWIFLLWSIVGDFVETVFCRITMGVWMSRSSLVLGRFSVVWGIGAVILTASLYRLRSRGRFALFLGGVLLGGFYEYMCSLMAELILGVTFWDYSALPLNIQGRINLPYCMLWGLVAVIWVGKLYPVLSGLIDRFPLRGGRVLGGVLAVFMLLNMALSAAALLRSVQRRNYGEEMTVKNRYEEFLDTYFPDERLQEIYPKMKQAGVVK</sequence>
<gene>
    <name evidence="2" type="ORF">IAB44_05890</name>
</gene>
<accession>A0A9D1JK74</accession>
<dbReference type="InterPro" id="IPR010540">
    <property type="entry name" value="CmpB_TMEM229"/>
</dbReference>
<dbReference type="Pfam" id="PF06541">
    <property type="entry name" value="ABC_trans_CmpB"/>
    <property type="match status" value="1"/>
</dbReference>
<dbReference type="EMBL" id="DVIQ01000027">
    <property type="protein sequence ID" value="HIS31069.1"/>
    <property type="molecule type" value="Genomic_DNA"/>
</dbReference>
<evidence type="ECO:0000313" key="3">
    <source>
        <dbReference type="Proteomes" id="UP000823935"/>
    </source>
</evidence>
<feature type="transmembrane region" description="Helical" evidence="1">
    <location>
        <begin position="123"/>
        <end position="139"/>
    </location>
</feature>
<reference evidence="2" key="1">
    <citation type="submission" date="2020-10" db="EMBL/GenBank/DDBJ databases">
        <authorList>
            <person name="Gilroy R."/>
        </authorList>
    </citation>
    <scope>NUCLEOTIDE SEQUENCE</scope>
    <source>
        <strain evidence="2">CHK190-19873</strain>
    </source>
</reference>
<feature type="transmembrane region" description="Helical" evidence="1">
    <location>
        <begin position="18"/>
        <end position="39"/>
    </location>
</feature>
<proteinExistence type="predicted"/>
<evidence type="ECO:0000256" key="1">
    <source>
        <dbReference type="SAM" id="Phobius"/>
    </source>
</evidence>
<keyword evidence="1" id="KW-1133">Transmembrane helix</keyword>
<organism evidence="2 3">
    <name type="scientific">Candidatus Limivivens intestinipullorum</name>
    <dbReference type="NCBI Taxonomy" id="2840858"/>
    <lineage>
        <taxon>Bacteria</taxon>
        <taxon>Bacillati</taxon>
        <taxon>Bacillota</taxon>
        <taxon>Clostridia</taxon>
        <taxon>Lachnospirales</taxon>
        <taxon>Lachnospiraceae</taxon>
        <taxon>Lachnospiraceae incertae sedis</taxon>
        <taxon>Candidatus Limivivens</taxon>
    </lineage>
</organism>
<comment type="caution">
    <text evidence="2">The sequence shown here is derived from an EMBL/GenBank/DDBJ whole genome shotgun (WGS) entry which is preliminary data.</text>
</comment>
<keyword evidence="1" id="KW-0812">Transmembrane</keyword>
<dbReference type="AlphaFoldDB" id="A0A9D1JK74"/>
<protein>
    <submittedName>
        <fullName evidence="2">ABC transporter permease</fullName>
    </submittedName>
</protein>
<feature type="transmembrane region" description="Helical" evidence="1">
    <location>
        <begin position="159"/>
        <end position="180"/>
    </location>
</feature>
<reference evidence="2" key="2">
    <citation type="journal article" date="2021" name="PeerJ">
        <title>Extensive microbial diversity within the chicken gut microbiome revealed by metagenomics and culture.</title>
        <authorList>
            <person name="Gilroy R."/>
            <person name="Ravi A."/>
            <person name="Getino M."/>
            <person name="Pursley I."/>
            <person name="Horton D.L."/>
            <person name="Alikhan N.F."/>
            <person name="Baker D."/>
            <person name="Gharbi K."/>
            <person name="Hall N."/>
            <person name="Watson M."/>
            <person name="Adriaenssens E.M."/>
            <person name="Foster-Nyarko E."/>
            <person name="Jarju S."/>
            <person name="Secka A."/>
            <person name="Antonio M."/>
            <person name="Oren A."/>
            <person name="Chaudhuri R.R."/>
            <person name="La Ragione R."/>
            <person name="Hildebrand F."/>
            <person name="Pallen M.J."/>
        </authorList>
    </citation>
    <scope>NUCLEOTIDE SEQUENCE</scope>
    <source>
        <strain evidence="2">CHK190-19873</strain>
    </source>
</reference>
<feature type="transmembrane region" description="Helical" evidence="1">
    <location>
        <begin position="51"/>
        <end position="71"/>
    </location>
</feature>
<evidence type="ECO:0000313" key="2">
    <source>
        <dbReference type="EMBL" id="HIS31069.1"/>
    </source>
</evidence>
<dbReference type="Proteomes" id="UP000823935">
    <property type="component" value="Unassembled WGS sequence"/>
</dbReference>